<dbReference type="AlphaFoldDB" id="A0AAE0NJ15"/>
<keyword evidence="3" id="KW-0539">Nucleus</keyword>
<accession>A0AAE0NJ15</accession>
<reference evidence="6" key="1">
    <citation type="journal article" date="2023" name="Mol. Phylogenet. Evol.">
        <title>Genome-scale phylogeny and comparative genomics of the fungal order Sordariales.</title>
        <authorList>
            <person name="Hensen N."/>
            <person name="Bonometti L."/>
            <person name="Westerberg I."/>
            <person name="Brannstrom I.O."/>
            <person name="Guillou S."/>
            <person name="Cros-Aarteil S."/>
            <person name="Calhoun S."/>
            <person name="Haridas S."/>
            <person name="Kuo A."/>
            <person name="Mondo S."/>
            <person name="Pangilinan J."/>
            <person name="Riley R."/>
            <person name="LaButti K."/>
            <person name="Andreopoulos B."/>
            <person name="Lipzen A."/>
            <person name="Chen C."/>
            <person name="Yan M."/>
            <person name="Daum C."/>
            <person name="Ng V."/>
            <person name="Clum A."/>
            <person name="Steindorff A."/>
            <person name="Ohm R.A."/>
            <person name="Martin F."/>
            <person name="Silar P."/>
            <person name="Natvig D.O."/>
            <person name="Lalanne C."/>
            <person name="Gautier V."/>
            <person name="Ament-Velasquez S.L."/>
            <person name="Kruys A."/>
            <person name="Hutchinson M.I."/>
            <person name="Powell A.J."/>
            <person name="Barry K."/>
            <person name="Miller A.N."/>
            <person name="Grigoriev I.V."/>
            <person name="Debuchy R."/>
            <person name="Gladieux P."/>
            <person name="Hiltunen Thoren M."/>
            <person name="Johannesson H."/>
        </authorList>
    </citation>
    <scope>NUCLEOTIDE SEQUENCE</scope>
    <source>
        <strain evidence="6">CBS 958.72</strain>
    </source>
</reference>
<feature type="region of interest" description="Disordered" evidence="4">
    <location>
        <begin position="49"/>
        <end position="87"/>
    </location>
</feature>
<dbReference type="CDD" id="cd00067">
    <property type="entry name" value="GAL4"/>
    <property type="match status" value="1"/>
</dbReference>
<dbReference type="Gene3D" id="4.10.240.10">
    <property type="entry name" value="Zn(2)-C6 fungal-type DNA-binding domain"/>
    <property type="match status" value="1"/>
</dbReference>
<organism evidence="6 7">
    <name type="scientific">Lasiosphaeria ovina</name>
    <dbReference type="NCBI Taxonomy" id="92902"/>
    <lineage>
        <taxon>Eukaryota</taxon>
        <taxon>Fungi</taxon>
        <taxon>Dikarya</taxon>
        <taxon>Ascomycota</taxon>
        <taxon>Pezizomycotina</taxon>
        <taxon>Sordariomycetes</taxon>
        <taxon>Sordariomycetidae</taxon>
        <taxon>Sordariales</taxon>
        <taxon>Lasiosphaeriaceae</taxon>
        <taxon>Lasiosphaeria</taxon>
    </lineage>
</organism>
<dbReference type="SMART" id="SM00066">
    <property type="entry name" value="GAL4"/>
    <property type="match status" value="1"/>
</dbReference>
<evidence type="ECO:0000313" key="6">
    <source>
        <dbReference type="EMBL" id="KAK3382441.1"/>
    </source>
</evidence>
<evidence type="ECO:0000256" key="4">
    <source>
        <dbReference type="SAM" id="MobiDB-lite"/>
    </source>
</evidence>
<keyword evidence="7" id="KW-1185">Reference proteome</keyword>
<dbReference type="PROSITE" id="PS50048">
    <property type="entry name" value="ZN2_CY6_FUNGAL_2"/>
    <property type="match status" value="1"/>
</dbReference>
<feature type="domain" description="Zn(2)-C6 fungal-type" evidence="5">
    <location>
        <begin position="10"/>
        <end position="41"/>
    </location>
</feature>
<dbReference type="InterPro" id="IPR007219">
    <property type="entry name" value="XnlR_reg_dom"/>
</dbReference>
<dbReference type="SMART" id="SM00906">
    <property type="entry name" value="Fungal_trans"/>
    <property type="match status" value="1"/>
</dbReference>
<dbReference type="InterPro" id="IPR036864">
    <property type="entry name" value="Zn2-C6_fun-type_DNA-bd_sf"/>
</dbReference>
<dbReference type="GO" id="GO:0000981">
    <property type="term" value="F:DNA-binding transcription factor activity, RNA polymerase II-specific"/>
    <property type="evidence" value="ECO:0007669"/>
    <property type="project" value="InterPro"/>
</dbReference>
<evidence type="ECO:0000256" key="1">
    <source>
        <dbReference type="ARBA" id="ARBA00004123"/>
    </source>
</evidence>
<dbReference type="GO" id="GO:0008270">
    <property type="term" value="F:zinc ion binding"/>
    <property type="evidence" value="ECO:0007669"/>
    <property type="project" value="InterPro"/>
</dbReference>
<feature type="region of interest" description="Disordered" evidence="4">
    <location>
        <begin position="560"/>
        <end position="586"/>
    </location>
</feature>
<dbReference type="PANTHER" id="PTHR31001">
    <property type="entry name" value="UNCHARACTERIZED TRANSCRIPTIONAL REGULATORY PROTEIN"/>
    <property type="match status" value="1"/>
</dbReference>
<dbReference type="GO" id="GO:0005634">
    <property type="term" value="C:nucleus"/>
    <property type="evidence" value="ECO:0007669"/>
    <property type="project" value="UniProtKB-SubCell"/>
</dbReference>
<keyword evidence="2" id="KW-0479">Metal-binding</keyword>
<comment type="caution">
    <text evidence="6">The sequence shown here is derived from an EMBL/GenBank/DDBJ whole genome shotgun (WGS) entry which is preliminary data.</text>
</comment>
<dbReference type="CDD" id="cd12148">
    <property type="entry name" value="fungal_TF_MHR"/>
    <property type="match status" value="1"/>
</dbReference>
<dbReference type="Pfam" id="PF00172">
    <property type="entry name" value="Zn_clus"/>
    <property type="match status" value="1"/>
</dbReference>
<name>A0AAE0NJ15_9PEZI</name>
<feature type="compositionally biased region" description="Basic residues" evidence="4">
    <location>
        <begin position="562"/>
        <end position="572"/>
    </location>
</feature>
<feature type="compositionally biased region" description="Low complexity" evidence="4">
    <location>
        <begin position="603"/>
        <end position="615"/>
    </location>
</feature>
<evidence type="ECO:0000313" key="7">
    <source>
        <dbReference type="Proteomes" id="UP001287356"/>
    </source>
</evidence>
<feature type="region of interest" description="Disordered" evidence="4">
    <location>
        <begin position="600"/>
        <end position="633"/>
    </location>
</feature>
<evidence type="ECO:0000259" key="5">
    <source>
        <dbReference type="PROSITE" id="PS50048"/>
    </source>
</evidence>
<protein>
    <submittedName>
        <fullName evidence="6">Fungal-specific transcription factor domain-containing protein</fullName>
    </submittedName>
</protein>
<reference evidence="6" key="2">
    <citation type="submission" date="2023-06" db="EMBL/GenBank/DDBJ databases">
        <authorList>
            <consortium name="Lawrence Berkeley National Laboratory"/>
            <person name="Haridas S."/>
            <person name="Hensen N."/>
            <person name="Bonometti L."/>
            <person name="Westerberg I."/>
            <person name="Brannstrom I.O."/>
            <person name="Guillou S."/>
            <person name="Cros-Aarteil S."/>
            <person name="Calhoun S."/>
            <person name="Kuo A."/>
            <person name="Mondo S."/>
            <person name="Pangilinan J."/>
            <person name="Riley R."/>
            <person name="Labutti K."/>
            <person name="Andreopoulos B."/>
            <person name="Lipzen A."/>
            <person name="Chen C."/>
            <person name="Yanf M."/>
            <person name="Daum C."/>
            <person name="Ng V."/>
            <person name="Clum A."/>
            <person name="Steindorff A."/>
            <person name="Ohm R."/>
            <person name="Martin F."/>
            <person name="Silar P."/>
            <person name="Natvig D."/>
            <person name="Lalanne C."/>
            <person name="Gautier V."/>
            <person name="Ament-Velasquez S.L."/>
            <person name="Kruys A."/>
            <person name="Hutchinson M.I."/>
            <person name="Powell A.J."/>
            <person name="Barry K."/>
            <person name="Miller A.N."/>
            <person name="Grigoriev I.V."/>
            <person name="Debuchy R."/>
            <person name="Gladieux P."/>
            <person name="Thoren M.H."/>
            <person name="Johannesson H."/>
        </authorList>
    </citation>
    <scope>NUCLEOTIDE SEQUENCE</scope>
    <source>
        <strain evidence="6">CBS 958.72</strain>
    </source>
</reference>
<comment type="subcellular location">
    <subcellularLocation>
        <location evidence="1">Nucleus</location>
    </subcellularLocation>
</comment>
<dbReference type="Proteomes" id="UP001287356">
    <property type="component" value="Unassembled WGS sequence"/>
</dbReference>
<dbReference type="EMBL" id="JAULSN010000001">
    <property type="protein sequence ID" value="KAK3382441.1"/>
    <property type="molecule type" value="Genomic_DNA"/>
</dbReference>
<dbReference type="Pfam" id="PF04082">
    <property type="entry name" value="Fungal_trans"/>
    <property type="match status" value="1"/>
</dbReference>
<sequence>MSSNTAPLVSCVECQRRKQKCNRIFPCNHCLKRGVAHLCRFVSKSPGSRANREEITAGGESKSSKKRSLDSSDNDASSDETPYHDVEQSEIDVSDALNALGYLSHTHHLVLGNGHGPKVVKESKEEPAQSDELRAAKESMLAKPYTDCLVDNWLSGANYHYYSLYPSEFRTQYDGWWAMPSNHVTPELTALILRVCACSALYIIDDNVKQRLETELKVDAVTLARRLHGEAEKLSTSIPPGKGGLVQVQQLFLTAFWFKSAEKWTEAWHALGTAIREANEIGLHRDSFSEGMSEFDREMRRRLWGVLYMWDFALGSMLGRPLLVNHADCTFVMPTLALEIDPTQPYQPSPFRHMNLHCRLCLDMAGQLGSPSNPDTDHAELAMRLRDVVDKWFQALPVEYALEAPDTRWDAEHSFVVFQRRYLHLIGFMSLFGSIKQFVTQNSAKPFSDIEMSLRARGVQAALGLMDVSWSFYETLASVGAKFHYAVFCIFDTTTVLCSAFVHDEARNLPQRETVLEAIRKGMAMLEELRSSSKTTDGLWRILKGLLLALPLSAKEKGLIRAPKRHKSTRRQAKTETAGPSSNPLASHVLLETIQTVMDGSATSSSNETLVESSSGRGSDLSEPDAISSDHPAQSYGAVSLYPQRPAANFIPPSTGLTSSAEANDLSLHSLSNGSLPLGGGFMFSDAPYYSGIRQPTAPGPANRTGWEPYMDAGSVDRTDWELYANAANNVDMFQENLTGPVALDGPMPTVLEYWDWQNLNLDLGNPGFWGTAPPAPPM</sequence>
<dbReference type="InterPro" id="IPR001138">
    <property type="entry name" value="Zn2Cys6_DnaBD"/>
</dbReference>
<evidence type="ECO:0000256" key="3">
    <source>
        <dbReference type="ARBA" id="ARBA00023242"/>
    </source>
</evidence>
<dbReference type="GO" id="GO:0003677">
    <property type="term" value="F:DNA binding"/>
    <property type="evidence" value="ECO:0007669"/>
    <property type="project" value="InterPro"/>
</dbReference>
<gene>
    <name evidence="6" type="ORF">B0T24DRAFT_14203</name>
</gene>
<dbReference type="InterPro" id="IPR050613">
    <property type="entry name" value="Sec_Metabolite_Reg"/>
</dbReference>
<dbReference type="GO" id="GO:0006351">
    <property type="term" value="P:DNA-templated transcription"/>
    <property type="evidence" value="ECO:0007669"/>
    <property type="project" value="InterPro"/>
</dbReference>
<dbReference type="PANTHER" id="PTHR31001:SF84">
    <property type="entry name" value="FUNGAL SPECIFIC TRANSCRIPTION FACTOR"/>
    <property type="match status" value="1"/>
</dbReference>
<dbReference type="SUPFAM" id="SSF57701">
    <property type="entry name" value="Zn2/Cys6 DNA-binding domain"/>
    <property type="match status" value="1"/>
</dbReference>
<evidence type="ECO:0000256" key="2">
    <source>
        <dbReference type="ARBA" id="ARBA00022723"/>
    </source>
</evidence>
<proteinExistence type="predicted"/>